<feature type="signal peptide" evidence="6">
    <location>
        <begin position="1"/>
        <end position="19"/>
    </location>
</feature>
<evidence type="ECO:0000256" key="2">
    <source>
        <dbReference type="ARBA" id="ARBA00012662"/>
    </source>
</evidence>
<dbReference type="Pfam" id="PF01120">
    <property type="entry name" value="Alpha_L_fucos"/>
    <property type="match status" value="1"/>
</dbReference>
<dbReference type="AlphaFoldDB" id="A0A383TZI5"/>
<organism evidence="9 10">
    <name type="scientific">Candidatus Ornithobacterium hominis</name>
    <dbReference type="NCBI Taxonomy" id="2497989"/>
    <lineage>
        <taxon>Bacteria</taxon>
        <taxon>Pseudomonadati</taxon>
        <taxon>Bacteroidota</taxon>
        <taxon>Flavobacteriia</taxon>
        <taxon>Flavobacteriales</taxon>
        <taxon>Weeksellaceae</taxon>
        <taxon>Ornithobacterium</taxon>
    </lineage>
</organism>
<dbReference type="OrthoDB" id="1095333at2"/>
<dbReference type="GO" id="GO:0016139">
    <property type="term" value="P:glycoside catabolic process"/>
    <property type="evidence" value="ECO:0007669"/>
    <property type="project" value="TreeGrafter"/>
</dbReference>
<dbReference type="GO" id="GO:0006004">
    <property type="term" value="P:fucose metabolic process"/>
    <property type="evidence" value="ECO:0007669"/>
    <property type="project" value="TreeGrafter"/>
</dbReference>
<evidence type="ECO:0000313" key="10">
    <source>
        <dbReference type="Proteomes" id="UP000262142"/>
    </source>
</evidence>
<dbReference type="SUPFAM" id="SSF51445">
    <property type="entry name" value="(Trans)glycosidases"/>
    <property type="match status" value="1"/>
</dbReference>
<feature type="domain" description="Glycoside hydrolase family 29 N-terminal" evidence="8">
    <location>
        <begin position="44"/>
        <end position="346"/>
    </location>
</feature>
<feature type="domain" description="F5/8 type C" evidence="7">
    <location>
        <begin position="370"/>
        <end position="467"/>
    </location>
</feature>
<dbReference type="PANTHER" id="PTHR10030:SF37">
    <property type="entry name" value="ALPHA-L-FUCOSIDASE-RELATED"/>
    <property type="match status" value="1"/>
</dbReference>
<evidence type="ECO:0000259" key="7">
    <source>
        <dbReference type="Pfam" id="PF00754"/>
    </source>
</evidence>
<dbReference type="GO" id="GO:0004560">
    <property type="term" value="F:alpha-L-fucosidase activity"/>
    <property type="evidence" value="ECO:0007669"/>
    <property type="project" value="InterPro"/>
</dbReference>
<gene>
    <name evidence="9" type="ORF">SAMEA104719789_01145</name>
</gene>
<keyword evidence="10" id="KW-1185">Reference proteome</keyword>
<keyword evidence="3 6" id="KW-0732">Signal</keyword>
<evidence type="ECO:0000256" key="5">
    <source>
        <dbReference type="ARBA" id="ARBA00023295"/>
    </source>
</evidence>
<accession>A0A383TZI5</accession>
<dbReference type="RefSeq" id="WP_119059439.1">
    <property type="nucleotide sequence ID" value="NZ_UNSC01000004.1"/>
</dbReference>
<keyword evidence="5" id="KW-0326">Glycosidase</keyword>
<evidence type="ECO:0000256" key="6">
    <source>
        <dbReference type="SAM" id="SignalP"/>
    </source>
</evidence>
<evidence type="ECO:0000256" key="1">
    <source>
        <dbReference type="ARBA" id="ARBA00007951"/>
    </source>
</evidence>
<keyword evidence="4" id="KW-0378">Hydrolase</keyword>
<dbReference type="SMART" id="SM00812">
    <property type="entry name" value="Alpha_L_fucos"/>
    <property type="match status" value="1"/>
</dbReference>
<dbReference type="GO" id="GO:0005764">
    <property type="term" value="C:lysosome"/>
    <property type="evidence" value="ECO:0007669"/>
    <property type="project" value="TreeGrafter"/>
</dbReference>
<sequence length="695" mass="79942">MKKVLICSSILFLSFSSCSVNQSLKQSIAQPEKFGAVPTQRQLDWQKLEYYGFVHFNMNTFTDREWGYGDEKPEWFNPTDFDAEQWVKVAKKAGMKGLILTAKHHDGFCLWPSAYTEHTIANSPYKNGKGDIVKELAEACKKHDLLFGVYLSPWDRNHAAYAQDAYVDVFLGQLNELLTNYGDLFEVWFDGANGGDGYYGGAREARKIDAKTYYRWDKVVDMVREHQPNAVIFGAKGADIRWIGNEEGIGTETNWSTMNPIVMNETREQLQKGVKNAEDWLPAEADVSVRPGWYYHAREDHLVRPLSHMVDIYYKSVGRNANLLLNIPVDTRGLVHENDEQRLYELYEVIQADFENKVSENAEFKADGRTIESKFMTDDELSTYYYNPQLEDSQQQVIEIDLGKSQIFNRLQVQENIEFGQRVESFELEIFKDNQWHKITEGTTIGYQRLLRFEPVKAQKARLIIKKSLAAPVISTFNLYKAPNLLVEPTLERKKSGEVSFSVPNKQTEIYYSYKKDQPQNFTKFSKPLKISEPTTIYYASFDPETQKYSSVQTANLDIPKAKWQAIDENGKPLKEATKAIDENVYSVYVSTPEAPEIIIDLGENIDITGFTYWPSQERWAYGTIQNYELYTSEDLKSWNLAKEGEFSNVKNNPIEQKVLFQKTNTRYIKLKSTKTTDGSKKASFAEVSVITLNP</sequence>
<dbReference type="InterPro" id="IPR008979">
    <property type="entry name" value="Galactose-bd-like_sf"/>
</dbReference>
<dbReference type="Gene3D" id="2.60.120.260">
    <property type="entry name" value="Galactose-binding domain-like"/>
    <property type="match status" value="2"/>
</dbReference>
<protein>
    <recommendedName>
        <fullName evidence="2">alpha-L-fucosidase</fullName>
        <ecNumber evidence="2">3.2.1.51</ecNumber>
    </recommendedName>
</protein>
<dbReference type="PANTHER" id="PTHR10030">
    <property type="entry name" value="ALPHA-L-FUCOSIDASE"/>
    <property type="match status" value="1"/>
</dbReference>
<dbReference type="InterPro" id="IPR057739">
    <property type="entry name" value="Glyco_hydro_29_N"/>
</dbReference>
<name>A0A383TZI5_9FLAO</name>
<feature type="chain" id="PRO_5016707034" description="alpha-L-fucosidase" evidence="6">
    <location>
        <begin position="20"/>
        <end position="695"/>
    </location>
</feature>
<dbReference type="Proteomes" id="UP000262142">
    <property type="component" value="Unassembled WGS sequence"/>
</dbReference>
<dbReference type="FunFam" id="3.20.20.80:FF:000052">
    <property type="entry name" value="Putative alpha-L-fucosidase 1"/>
    <property type="match status" value="1"/>
</dbReference>
<dbReference type="EMBL" id="UNSC01000004">
    <property type="protein sequence ID" value="SZD73072.1"/>
    <property type="molecule type" value="Genomic_DNA"/>
</dbReference>
<evidence type="ECO:0000259" key="8">
    <source>
        <dbReference type="Pfam" id="PF01120"/>
    </source>
</evidence>
<proteinExistence type="inferred from homology"/>
<dbReference type="Pfam" id="PF00754">
    <property type="entry name" value="F5_F8_type_C"/>
    <property type="match status" value="2"/>
</dbReference>
<dbReference type="InterPro" id="IPR017853">
    <property type="entry name" value="GH"/>
</dbReference>
<dbReference type="PROSITE" id="PS51257">
    <property type="entry name" value="PROKAR_LIPOPROTEIN"/>
    <property type="match status" value="1"/>
</dbReference>
<dbReference type="InterPro" id="IPR000933">
    <property type="entry name" value="Glyco_hydro_29"/>
</dbReference>
<dbReference type="EC" id="3.2.1.51" evidence="2"/>
<dbReference type="InterPro" id="IPR000421">
    <property type="entry name" value="FA58C"/>
</dbReference>
<evidence type="ECO:0000256" key="4">
    <source>
        <dbReference type="ARBA" id="ARBA00022801"/>
    </source>
</evidence>
<dbReference type="SUPFAM" id="SSF49785">
    <property type="entry name" value="Galactose-binding domain-like"/>
    <property type="match status" value="2"/>
</dbReference>
<comment type="similarity">
    <text evidence="1">Belongs to the glycosyl hydrolase 29 family.</text>
</comment>
<reference evidence="9 10" key="1">
    <citation type="submission" date="2018-09" db="EMBL/GenBank/DDBJ databases">
        <authorList>
            <consortium name="Pathogen Informatics"/>
        </authorList>
    </citation>
    <scope>NUCLEOTIDE SEQUENCE [LARGE SCALE GENOMIC DNA]</scope>
    <source>
        <strain evidence="9 10">OH-22767</strain>
    </source>
</reference>
<evidence type="ECO:0000256" key="3">
    <source>
        <dbReference type="ARBA" id="ARBA00022729"/>
    </source>
</evidence>
<dbReference type="Gene3D" id="3.20.20.80">
    <property type="entry name" value="Glycosidases"/>
    <property type="match status" value="1"/>
</dbReference>
<feature type="domain" description="F5/8 type C" evidence="7">
    <location>
        <begin position="576"/>
        <end position="688"/>
    </location>
</feature>
<evidence type="ECO:0000313" key="9">
    <source>
        <dbReference type="EMBL" id="SZD73072.1"/>
    </source>
</evidence>